<dbReference type="Proteomes" id="UP000036681">
    <property type="component" value="Unplaced"/>
</dbReference>
<organism evidence="1 2">
    <name type="scientific">Ascaris lumbricoides</name>
    <name type="common">Giant roundworm</name>
    <dbReference type="NCBI Taxonomy" id="6252"/>
    <lineage>
        <taxon>Eukaryota</taxon>
        <taxon>Metazoa</taxon>
        <taxon>Ecdysozoa</taxon>
        <taxon>Nematoda</taxon>
        <taxon>Chromadorea</taxon>
        <taxon>Rhabditida</taxon>
        <taxon>Spirurina</taxon>
        <taxon>Ascaridomorpha</taxon>
        <taxon>Ascaridoidea</taxon>
        <taxon>Ascarididae</taxon>
        <taxon>Ascaris</taxon>
    </lineage>
</organism>
<dbReference type="AlphaFoldDB" id="A0A9J2PZK8"/>
<name>A0A9J2PZK8_ASCLU</name>
<accession>A0A9J2PZK8</accession>
<evidence type="ECO:0000313" key="1">
    <source>
        <dbReference type="Proteomes" id="UP000036681"/>
    </source>
</evidence>
<evidence type="ECO:0000313" key="2">
    <source>
        <dbReference type="WBParaSite" id="ALUE_0001465401-mRNA-1"/>
    </source>
</evidence>
<dbReference type="WBParaSite" id="ALUE_0001465401-mRNA-1">
    <property type="protein sequence ID" value="ALUE_0001465401-mRNA-1"/>
    <property type="gene ID" value="ALUE_0001465401"/>
</dbReference>
<keyword evidence="1" id="KW-1185">Reference proteome</keyword>
<proteinExistence type="predicted"/>
<sequence>MDLLNQIIRPVHFMNKEYFIAGTNHKKTVSEKNKLEYSVFIRSSKLRWLDRANEFLYGIVMNHSYAR</sequence>
<reference evidence="2" key="1">
    <citation type="submission" date="2023-03" db="UniProtKB">
        <authorList>
            <consortium name="WormBaseParasite"/>
        </authorList>
    </citation>
    <scope>IDENTIFICATION</scope>
</reference>
<protein>
    <submittedName>
        <fullName evidence="2">Uncharacterized protein</fullName>
    </submittedName>
</protein>